<feature type="domain" description="AB hydrolase-1" evidence="1">
    <location>
        <begin position="27"/>
        <end position="264"/>
    </location>
</feature>
<dbReference type="RefSeq" id="WP_062951604.1">
    <property type="nucleotide sequence ID" value="NZ_LPVY01000011.1"/>
</dbReference>
<dbReference type="InterPro" id="IPR000073">
    <property type="entry name" value="AB_hydrolase_1"/>
</dbReference>
<dbReference type="AlphaFoldDB" id="A0A154L647"/>
<accession>A0A154L647</accession>
<protein>
    <submittedName>
        <fullName evidence="2">Hydrolase</fullName>
    </submittedName>
</protein>
<evidence type="ECO:0000313" key="2">
    <source>
        <dbReference type="EMBL" id="KZB64898.1"/>
    </source>
</evidence>
<proteinExistence type="predicted"/>
<dbReference type="GO" id="GO:0016020">
    <property type="term" value="C:membrane"/>
    <property type="evidence" value="ECO:0007669"/>
    <property type="project" value="TreeGrafter"/>
</dbReference>
<evidence type="ECO:0000313" key="3">
    <source>
        <dbReference type="Proteomes" id="UP000076335"/>
    </source>
</evidence>
<dbReference type="GO" id="GO:0016787">
    <property type="term" value="F:hydrolase activity"/>
    <property type="evidence" value="ECO:0007669"/>
    <property type="project" value="UniProtKB-KW"/>
</dbReference>
<dbReference type="OrthoDB" id="9791366at2"/>
<dbReference type="EMBL" id="LPVY01000011">
    <property type="protein sequence ID" value="KZB64898.1"/>
    <property type="molecule type" value="Genomic_DNA"/>
</dbReference>
<gene>
    <name evidence="2" type="ORF">AUP42_18845</name>
</gene>
<dbReference type="Proteomes" id="UP000076335">
    <property type="component" value="Unassembled WGS sequence"/>
</dbReference>
<dbReference type="InterPro" id="IPR050266">
    <property type="entry name" value="AB_hydrolase_sf"/>
</dbReference>
<organism evidence="2 3">
    <name type="scientific">Thalassospira lucentensis</name>
    <dbReference type="NCBI Taxonomy" id="168935"/>
    <lineage>
        <taxon>Bacteria</taxon>
        <taxon>Pseudomonadati</taxon>
        <taxon>Pseudomonadota</taxon>
        <taxon>Alphaproteobacteria</taxon>
        <taxon>Rhodospirillales</taxon>
        <taxon>Thalassospiraceae</taxon>
        <taxon>Thalassospira</taxon>
    </lineage>
</organism>
<evidence type="ECO:0000259" key="1">
    <source>
        <dbReference type="Pfam" id="PF00561"/>
    </source>
</evidence>
<reference evidence="2 3" key="1">
    <citation type="submission" date="2015-12" db="EMBL/GenBank/DDBJ databases">
        <title>Genome sequence of Thalassospira lucentensis MCCC 1A02072.</title>
        <authorList>
            <person name="Lu L."/>
            <person name="Lai Q."/>
            <person name="Shao Z."/>
            <person name="Qian P."/>
        </authorList>
    </citation>
    <scope>NUCLEOTIDE SEQUENCE [LARGE SCALE GENOMIC DNA]</scope>
    <source>
        <strain evidence="2 3">MCCC 1A02072</strain>
    </source>
</reference>
<dbReference type="Gene3D" id="3.40.50.1820">
    <property type="entry name" value="alpha/beta hydrolase"/>
    <property type="match status" value="1"/>
</dbReference>
<dbReference type="SUPFAM" id="SSF53474">
    <property type="entry name" value="alpha/beta-Hydrolases"/>
    <property type="match status" value="1"/>
</dbReference>
<keyword evidence="2" id="KW-0378">Hydrolase</keyword>
<dbReference type="PANTHER" id="PTHR43798">
    <property type="entry name" value="MONOACYLGLYCEROL LIPASE"/>
    <property type="match status" value="1"/>
</dbReference>
<sequence length="278" mass="31114">MPAFRDHFIPCCGYEVHVRTWGTPDKPALVMSHGLARLADDFDHVAPHFTDSYFVLCPSMIGRGLSGWARNPDSEYTLPFYVAQTFEMLEYFKISSCKWIGTSMGGLIGLAVTAEAAGWIEKLVLNDIGPELDPTAVARIKSYVGTTPEFETIHDVEEIVKLVYAPFGITDEATWSFISARSVRRMPNGNFMMHYDPEVMRVFAEHIDSFDAWDQFNALPCPVMLISGAKSDLIPPAIVKKMREQKPEMPVLIVANCGHAPHLNDEEQIKAIKAFLTD</sequence>
<dbReference type="InterPro" id="IPR029058">
    <property type="entry name" value="AB_hydrolase_fold"/>
</dbReference>
<dbReference type="Pfam" id="PF00561">
    <property type="entry name" value="Abhydrolase_1"/>
    <property type="match status" value="1"/>
</dbReference>
<comment type="caution">
    <text evidence="2">The sequence shown here is derived from an EMBL/GenBank/DDBJ whole genome shotgun (WGS) entry which is preliminary data.</text>
</comment>
<dbReference type="PANTHER" id="PTHR43798:SF33">
    <property type="entry name" value="HYDROLASE, PUTATIVE (AFU_ORTHOLOGUE AFUA_2G14860)-RELATED"/>
    <property type="match status" value="1"/>
</dbReference>
<name>A0A154L647_9PROT</name>